<protein>
    <submittedName>
        <fullName evidence="1">Uncharacterized protein</fullName>
    </submittedName>
</protein>
<keyword evidence="2" id="KW-1185">Reference proteome</keyword>
<organism evidence="1 2">
    <name type="scientific">Bacillus phage SIOphi</name>
    <dbReference type="NCBI Taxonomy" id="1285382"/>
    <lineage>
        <taxon>Viruses</taxon>
        <taxon>Duplodnaviria</taxon>
        <taxon>Heunggongvirae</taxon>
        <taxon>Uroviricota</taxon>
        <taxon>Caudoviricetes</taxon>
        <taxon>Herelleviridae</taxon>
        <taxon>Bastillevirinae</taxon>
        <taxon>Siophivirus</taxon>
        <taxon>Siophivirus SIOphi</taxon>
    </lineage>
</organism>
<reference evidence="1 2" key="1">
    <citation type="submission" date="2013-02" db="EMBL/GenBank/DDBJ databases">
        <authorList>
            <person name="Lukaszewicz M."/>
            <person name="Biegalska A."/>
            <person name="Krasowska A."/>
        </authorList>
    </citation>
    <scope>NUCLEOTIDE SEQUENCE [LARGE SCALE GENOMIC DNA]</scope>
</reference>
<evidence type="ECO:0000313" key="1">
    <source>
        <dbReference type="EMBL" id="AGK86863.1"/>
    </source>
</evidence>
<dbReference type="Proteomes" id="UP000258501">
    <property type="component" value="Segment"/>
</dbReference>
<gene>
    <name evidence="1" type="ORF">SIOphi_00275</name>
</gene>
<accession>R4JEY0</accession>
<sequence length="167" mass="19335">MPRNKDKIIEEIELILENVEVIKFKRDMLKTFSIGGVKRDITLDGTGLEAEEVFIRIDSKADTYEAYQTDIHLLREELECLPARKPFERLVQYSDIVNIEVKYSDGSSEEISVNWDYYTSDDVNSYQTNHISRSSGDLYICISDNKSVEDAFYLDIDDYLHSVKGDN</sequence>
<dbReference type="EMBL" id="KC699836">
    <property type="protein sequence ID" value="AGK86863.1"/>
    <property type="molecule type" value="Genomic_DNA"/>
</dbReference>
<proteinExistence type="predicted"/>
<evidence type="ECO:0000313" key="2">
    <source>
        <dbReference type="Proteomes" id="UP000258501"/>
    </source>
</evidence>
<name>R4JEY0_9CAUD</name>